<comment type="similarity">
    <text evidence="4">Belongs to the choline/ethanolamine kinase family.</text>
</comment>
<sequence length="348" mass="40660">MNSSTRSRALAEYSERPPNYIAIPRKQIKRLGMSTLSLRNGDIFVSVHIPENDLFGGVTKLLEVLRPNWDSNRVKFKVFTDGITNKLIACYLEESECDKDTVLVRIYGNKTDLLIDREAELRNIKILNKMSDCFAPKIYGVFENGIAYEYFPGVTLNTDTVLNPKIWTSIAQRMANMHKVDLGKEVPKEPFLWDKIEQFLRLLPEPFSDPDKQNRFVSSFGSVTKLRIEYERMKSFLSKVDNPIVFAHNDLLLGNVIHNEADGKISFIDYEYAAYNYQAFDIANHFNEFVEMYERHSSRLRQQEIRRKYSSKILNWRSASMMSFGYVFTDRDRLRLCRGSWAHRSWDP</sequence>
<keyword evidence="7" id="KW-1185">Reference proteome</keyword>
<protein>
    <recommendedName>
        <fullName evidence="5">ethanolamine kinase</fullName>
        <ecNumber evidence="5">2.7.1.82</ecNumber>
    </recommendedName>
</protein>
<reference evidence="6 7" key="1">
    <citation type="journal article" date="2019" name="Commun. Biol.">
        <title>The bagworm genome reveals a unique fibroin gene that provides high tensile strength.</title>
        <authorList>
            <person name="Kono N."/>
            <person name="Nakamura H."/>
            <person name="Ohtoshi R."/>
            <person name="Tomita M."/>
            <person name="Numata K."/>
            <person name="Arakawa K."/>
        </authorList>
    </citation>
    <scope>NUCLEOTIDE SEQUENCE [LARGE SCALE GENOMIC DNA]</scope>
</reference>
<comment type="caution">
    <text evidence="6">The sequence shown here is derived from an EMBL/GenBank/DDBJ whole genome shotgun (WGS) entry which is preliminary data.</text>
</comment>
<dbReference type="InterPro" id="IPR011009">
    <property type="entry name" value="Kinase-like_dom_sf"/>
</dbReference>
<evidence type="ECO:0000256" key="2">
    <source>
        <dbReference type="ARBA" id="ARBA00023264"/>
    </source>
</evidence>
<evidence type="ECO:0000313" key="6">
    <source>
        <dbReference type="EMBL" id="GBP59521.1"/>
    </source>
</evidence>
<dbReference type="GO" id="GO:0006646">
    <property type="term" value="P:phosphatidylethanolamine biosynthetic process"/>
    <property type="evidence" value="ECO:0007669"/>
    <property type="project" value="TreeGrafter"/>
</dbReference>
<keyword evidence="6" id="KW-0808">Transferase</keyword>
<dbReference type="PANTHER" id="PTHR22603">
    <property type="entry name" value="CHOLINE/ETHANOALAMINE KINASE"/>
    <property type="match status" value="1"/>
</dbReference>
<dbReference type="STRING" id="151549.A0A4C1X6W2"/>
<evidence type="ECO:0000256" key="4">
    <source>
        <dbReference type="ARBA" id="ARBA00038211"/>
    </source>
</evidence>
<comment type="pathway">
    <text evidence="3">Phospholipid metabolism; phosphatidylethanolamine biosynthesis; phosphatidylethanolamine from ethanolamine: step 1/3.</text>
</comment>
<dbReference type="Gene3D" id="3.90.1200.10">
    <property type="match status" value="1"/>
</dbReference>
<dbReference type="GO" id="GO:0004305">
    <property type="term" value="F:ethanolamine kinase activity"/>
    <property type="evidence" value="ECO:0007669"/>
    <property type="project" value="UniProtKB-EC"/>
</dbReference>
<dbReference type="PANTHER" id="PTHR22603:SF66">
    <property type="entry name" value="ETHANOLAMINE KINASE"/>
    <property type="match status" value="1"/>
</dbReference>
<evidence type="ECO:0000313" key="7">
    <source>
        <dbReference type="Proteomes" id="UP000299102"/>
    </source>
</evidence>
<dbReference type="Pfam" id="PF01633">
    <property type="entry name" value="Choline_kinase"/>
    <property type="match status" value="1"/>
</dbReference>
<dbReference type="GO" id="GO:0005737">
    <property type="term" value="C:cytoplasm"/>
    <property type="evidence" value="ECO:0007669"/>
    <property type="project" value="TreeGrafter"/>
</dbReference>
<keyword evidence="2" id="KW-1208">Phospholipid metabolism</keyword>
<organism evidence="6 7">
    <name type="scientific">Eumeta variegata</name>
    <name type="common">Bagworm moth</name>
    <name type="synonym">Eumeta japonica</name>
    <dbReference type="NCBI Taxonomy" id="151549"/>
    <lineage>
        <taxon>Eukaryota</taxon>
        <taxon>Metazoa</taxon>
        <taxon>Ecdysozoa</taxon>
        <taxon>Arthropoda</taxon>
        <taxon>Hexapoda</taxon>
        <taxon>Insecta</taxon>
        <taxon>Pterygota</taxon>
        <taxon>Neoptera</taxon>
        <taxon>Endopterygota</taxon>
        <taxon>Lepidoptera</taxon>
        <taxon>Glossata</taxon>
        <taxon>Ditrysia</taxon>
        <taxon>Tineoidea</taxon>
        <taxon>Psychidae</taxon>
        <taxon>Oiketicinae</taxon>
        <taxon>Eumeta</taxon>
    </lineage>
</organism>
<dbReference type="Proteomes" id="UP000299102">
    <property type="component" value="Unassembled WGS sequence"/>
</dbReference>
<keyword evidence="1" id="KW-0594">Phospholipid biosynthesis</keyword>
<dbReference type="AlphaFoldDB" id="A0A4C1X6W2"/>
<keyword evidence="1" id="KW-0443">Lipid metabolism</keyword>
<keyword evidence="1" id="KW-0444">Lipid biosynthesis</keyword>
<evidence type="ECO:0000256" key="1">
    <source>
        <dbReference type="ARBA" id="ARBA00023209"/>
    </source>
</evidence>
<dbReference type="CDD" id="cd05157">
    <property type="entry name" value="ETNK_euk"/>
    <property type="match status" value="1"/>
</dbReference>
<dbReference type="OrthoDB" id="10267235at2759"/>
<dbReference type="EMBL" id="BGZK01000763">
    <property type="protein sequence ID" value="GBP59521.1"/>
    <property type="molecule type" value="Genomic_DNA"/>
</dbReference>
<dbReference type="SUPFAM" id="SSF56112">
    <property type="entry name" value="Protein kinase-like (PK-like)"/>
    <property type="match status" value="1"/>
</dbReference>
<name>A0A4C1X6W2_EUMVA</name>
<accession>A0A4C1X6W2</accession>
<dbReference type="EC" id="2.7.1.82" evidence="5"/>
<evidence type="ECO:0000256" key="5">
    <source>
        <dbReference type="ARBA" id="ARBA00038874"/>
    </source>
</evidence>
<evidence type="ECO:0000256" key="3">
    <source>
        <dbReference type="ARBA" id="ARBA00037883"/>
    </source>
</evidence>
<keyword evidence="6" id="KW-0418">Kinase</keyword>
<proteinExistence type="inferred from homology"/>
<gene>
    <name evidence="6" type="primary">eas</name>
    <name evidence="6" type="ORF">EVAR_42426_1</name>
</gene>
<dbReference type="Gene3D" id="3.30.200.20">
    <property type="entry name" value="Phosphorylase Kinase, domain 1"/>
    <property type="match status" value="1"/>
</dbReference>